<dbReference type="InterPro" id="IPR050950">
    <property type="entry name" value="HTH-type_LysR_regulators"/>
</dbReference>
<dbReference type="Gene3D" id="1.10.10.10">
    <property type="entry name" value="Winged helix-like DNA-binding domain superfamily/Winged helix DNA-binding domain"/>
    <property type="match status" value="1"/>
</dbReference>
<dbReference type="PROSITE" id="PS50931">
    <property type="entry name" value="HTH_LYSR"/>
    <property type="match status" value="1"/>
</dbReference>
<evidence type="ECO:0000256" key="4">
    <source>
        <dbReference type="ARBA" id="ARBA00023163"/>
    </source>
</evidence>
<dbReference type="GO" id="GO:0003700">
    <property type="term" value="F:DNA-binding transcription factor activity"/>
    <property type="evidence" value="ECO:0007669"/>
    <property type="project" value="InterPro"/>
</dbReference>
<dbReference type="GO" id="GO:0003677">
    <property type="term" value="F:DNA binding"/>
    <property type="evidence" value="ECO:0007669"/>
    <property type="project" value="UniProtKB-KW"/>
</dbReference>
<comment type="caution">
    <text evidence="6">The sequence shown here is derived from an EMBL/GenBank/DDBJ whole genome shotgun (WGS) entry which is preliminary data.</text>
</comment>
<dbReference type="Gene3D" id="3.40.190.290">
    <property type="match status" value="1"/>
</dbReference>
<keyword evidence="2" id="KW-0805">Transcription regulation</keyword>
<dbReference type="InterPro" id="IPR036388">
    <property type="entry name" value="WH-like_DNA-bd_sf"/>
</dbReference>
<dbReference type="SUPFAM" id="SSF46785">
    <property type="entry name" value="Winged helix' DNA-binding domain"/>
    <property type="match status" value="1"/>
</dbReference>
<dbReference type="AlphaFoldDB" id="A0A842HPD2"/>
<proteinExistence type="inferred from homology"/>
<organism evidence="6 7">
    <name type="scientific">Pusillimonas minor</name>
    <dbReference type="NCBI Taxonomy" id="2697024"/>
    <lineage>
        <taxon>Bacteria</taxon>
        <taxon>Pseudomonadati</taxon>
        <taxon>Pseudomonadota</taxon>
        <taxon>Betaproteobacteria</taxon>
        <taxon>Burkholderiales</taxon>
        <taxon>Alcaligenaceae</taxon>
        <taxon>Pusillimonas</taxon>
    </lineage>
</organism>
<evidence type="ECO:0000256" key="3">
    <source>
        <dbReference type="ARBA" id="ARBA00023125"/>
    </source>
</evidence>
<gene>
    <name evidence="6" type="ORF">GTU67_04380</name>
</gene>
<dbReference type="PANTHER" id="PTHR30419">
    <property type="entry name" value="HTH-TYPE TRANSCRIPTIONAL REGULATOR YBHD"/>
    <property type="match status" value="1"/>
</dbReference>
<dbReference type="CDD" id="cd08421">
    <property type="entry name" value="PBP2_LTTR_like_1"/>
    <property type="match status" value="1"/>
</dbReference>
<reference evidence="6 7" key="1">
    <citation type="submission" date="2020-08" db="EMBL/GenBank/DDBJ databases">
        <title>Paraeoetvoesia sp. YC-7-48 draft genome sequence.</title>
        <authorList>
            <person name="Yao L."/>
        </authorList>
    </citation>
    <scope>NUCLEOTIDE SEQUENCE [LARGE SCALE GENOMIC DNA]</scope>
    <source>
        <strain evidence="7">YC-7-48</strain>
    </source>
</reference>
<dbReference type="InterPro" id="IPR005119">
    <property type="entry name" value="LysR_subst-bd"/>
</dbReference>
<keyword evidence="4" id="KW-0804">Transcription</keyword>
<evidence type="ECO:0000313" key="6">
    <source>
        <dbReference type="EMBL" id="MBC2769150.1"/>
    </source>
</evidence>
<comment type="similarity">
    <text evidence="1">Belongs to the LysR transcriptional regulatory family.</text>
</comment>
<evidence type="ECO:0000259" key="5">
    <source>
        <dbReference type="PROSITE" id="PS50931"/>
    </source>
</evidence>
<evidence type="ECO:0000313" key="7">
    <source>
        <dbReference type="Proteomes" id="UP000545386"/>
    </source>
</evidence>
<accession>A0A842HPD2</accession>
<protein>
    <submittedName>
        <fullName evidence="6">LysR family transcriptional regulator</fullName>
    </submittedName>
</protein>
<evidence type="ECO:0000256" key="2">
    <source>
        <dbReference type="ARBA" id="ARBA00023015"/>
    </source>
</evidence>
<dbReference type="EMBL" id="JACJUU010000002">
    <property type="protein sequence ID" value="MBC2769150.1"/>
    <property type="molecule type" value="Genomic_DNA"/>
</dbReference>
<dbReference type="Pfam" id="PF00126">
    <property type="entry name" value="HTH_1"/>
    <property type="match status" value="1"/>
</dbReference>
<dbReference type="GO" id="GO:0005829">
    <property type="term" value="C:cytosol"/>
    <property type="evidence" value="ECO:0007669"/>
    <property type="project" value="TreeGrafter"/>
</dbReference>
<evidence type="ECO:0000256" key="1">
    <source>
        <dbReference type="ARBA" id="ARBA00009437"/>
    </source>
</evidence>
<dbReference type="PANTHER" id="PTHR30419:SF2">
    <property type="entry name" value="LYSR FAMILY TRANSCRIPTIONAL REGULATOR"/>
    <property type="match status" value="1"/>
</dbReference>
<dbReference type="SUPFAM" id="SSF53850">
    <property type="entry name" value="Periplasmic binding protein-like II"/>
    <property type="match status" value="1"/>
</dbReference>
<keyword evidence="7" id="KW-1185">Reference proteome</keyword>
<dbReference type="InterPro" id="IPR000847">
    <property type="entry name" value="LysR_HTH_N"/>
</dbReference>
<dbReference type="InterPro" id="IPR036390">
    <property type="entry name" value="WH_DNA-bd_sf"/>
</dbReference>
<name>A0A842HPD2_9BURK</name>
<dbReference type="Proteomes" id="UP000545386">
    <property type="component" value="Unassembled WGS sequence"/>
</dbReference>
<keyword evidence="3" id="KW-0238">DNA-binding</keyword>
<sequence>MTIDPKSLRLFVQVMQAGTIAAVAQREHIAAAAISRRIADLETTLGVALVERSNKGLLPTAAGQALINRSHRVLNELDGIALQMHEYVSGVKGYIRIHANMSATNQFLPTELQQFLSCHPNVRIDLTEALSTEIAQSVADNAADIGILVADESTKQPAGAMVGKTAGVEYLPYRNDTLVIITAQDHPLSSSHRVRFAQTLDYVYVGLPQGSQLNLQLSRAALALGRAWQSRFQVASYHALCLMVEADLGIGLVPQRIAETHAKALDICQVQLDEPWARRQLNLCVRSIDTLSPSAKLLVQHMTQFVTATSPQTPLS</sequence>
<dbReference type="Pfam" id="PF03466">
    <property type="entry name" value="LysR_substrate"/>
    <property type="match status" value="1"/>
</dbReference>
<feature type="domain" description="HTH lysR-type" evidence="5">
    <location>
        <begin position="3"/>
        <end position="60"/>
    </location>
</feature>